<name>A0ABR0A5Y1_9CRUS</name>
<gene>
    <name evidence="2" type="ORF">OUZ56_002377</name>
</gene>
<reference evidence="2 3" key="1">
    <citation type="journal article" date="2023" name="Nucleic Acids Res.">
        <title>The hologenome of Daphnia magna reveals possible DNA methylation and microbiome-mediated evolution of the host genome.</title>
        <authorList>
            <person name="Chaturvedi A."/>
            <person name="Li X."/>
            <person name="Dhandapani V."/>
            <person name="Marshall H."/>
            <person name="Kissane S."/>
            <person name="Cuenca-Cambronero M."/>
            <person name="Asole G."/>
            <person name="Calvet F."/>
            <person name="Ruiz-Romero M."/>
            <person name="Marangio P."/>
            <person name="Guigo R."/>
            <person name="Rago D."/>
            <person name="Mirbahai L."/>
            <person name="Eastwood N."/>
            <person name="Colbourne J.K."/>
            <person name="Zhou J."/>
            <person name="Mallon E."/>
            <person name="Orsini L."/>
        </authorList>
    </citation>
    <scope>NUCLEOTIDE SEQUENCE [LARGE SCALE GENOMIC DNA]</scope>
    <source>
        <strain evidence="2">LRV0_1</strain>
    </source>
</reference>
<sequence length="194" mass="22024">MSMHVQWWLTFNDLVSSIKTAAQKETLGSNGPSLKTKQKERPNVSSRLVTFDENTPTFQQQKTLLAVLHHGYLCGWVNLTKNGVLQCDGQPRMKNETECSIYTVLSLQRAKEEEEEASVFGQRHDKRGRKEPQDNNIVLNKKQKKREENLITSLPVVRHGRLGMQLREGSPLRSPPSTAPPTLLPAYIVLMYGK</sequence>
<feature type="region of interest" description="Disordered" evidence="1">
    <location>
        <begin position="114"/>
        <end position="136"/>
    </location>
</feature>
<dbReference type="Proteomes" id="UP001234178">
    <property type="component" value="Unassembled WGS sequence"/>
</dbReference>
<comment type="caution">
    <text evidence="2">The sequence shown here is derived from an EMBL/GenBank/DDBJ whole genome shotgun (WGS) entry which is preliminary data.</text>
</comment>
<accession>A0ABR0A5Y1</accession>
<evidence type="ECO:0000313" key="2">
    <source>
        <dbReference type="EMBL" id="KAK4020394.1"/>
    </source>
</evidence>
<organism evidence="2 3">
    <name type="scientific">Daphnia magna</name>
    <dbReference type="NCBI Taxonomy" id="35525"/>
    <lineage>
        <taxon>Eukaryota</taxon>
        <taxon>Metazoa</taxon>
        <taxon>Ecdysozoa</taxon>
        <taxon>Arthropoda</taxon>
        <taxon>Crustacea</taxon>
        <taxon>Branchiopoda</taxon>
        <taxon>Diplostraca</taxon>
        <taxon>Cladocera</taxon>
        <taxon>Anomopoda</taxon>
        <taxon>Daphniidae</taxon>
        <taxon>Daphnia</taxon>
    </lineage>
</organism>
<evidence type="ECO:0000313" key="3">
    <source>
        <dbReference type="Proteomes" id="UP001234178"/>
    </source>
</evidence>
<evidence type="ECO:0000256" key="1">
    <source>
        <dbReference type="SAM" id="MobiDB-lite"/>
    </source>
</evidence>
<protein>
    <submittedName>
        <fullName evidence="2">Uncharacterized protein</fullName>
    </submittedName>
</protein>
<keyword evidence="3" id="KW-1185">Reference proteome</keyword>
<proteinExistence type="predicted"/>
<dbReference type="EMBL" id="JAOYFB010000036">
    <property type="protein sequence ID" value="KAK4020394.1"/>
    <property type="molecule type" value="Genomic_DNA"/>
</dbReference>